<dbReference type="Pfam" id="PF01336">
    <property type="entry name" value="tRNA_anti-codon"/>
    <property type="match status" value="1"/>
</dbReference>
<evidence type="ECO:0000256" key="8">
    <source>
        <dbReference type="ARBA" id="ARBA00049244"/>
    </source>
</evidence>
<dbReference type="EC" id="2.7.7.7" evidence="2"/>
<evidence type="ECO:0000259" key="9">
    <source>
        <dbReference type="SMART" id="SM00481"/>
    </source>
</evidence>
<sequence>MSFVHLHLHTEYSLLDGLSKIKKLVNLIKEQGGNAVAITDHGNMYGAIEFYKACQKADIKPIIGCEIYTCIGHRSEKTSQNRKNNHLILLVKDTQGYKNLMKLVSIGHQEGFYYKPRIDWESLEKYHEGLICLSGCAAGEVSQYLINGEYKKAKGTAKKYQDLFGEDYYLEIQRHPGLEEFDKANEGLIKISRELGIPLVATNDSHYLKKEDAFAQDVLVMINTQTNINTPNRLSMANTPDFYVKSPQEMEEQFSDYPESIENTQKIADKCNLHLELGKWYFPKFKLPEGKTAEEALTEMVYRTAKEYYGKLNSEVKERLEYELDLICTKGYASYFLIMHDFIVWCEQNDTPTNTRGSAGGSLVSFVLGIVTVDPLTYGLPFERFLNKDRPSPPDIDLDIADDQRQQMLFHIIEQYGHKSFAQICTFGRMMARGAVRDTARALGYEYATGDRISKLIPMGSQGFPMSIDKALDTTPELNQLYKTDADAKKIIDTAKQIEGCARHISVHACAIVISPTSINEFSPTQVEAGGEKPITQYEMHACEDVGLIKFDILGIRNLSFLRQAVINVRKTKNIDINLRKLPLDNPKTFEMLSRGDTMGVFQLGGEGMTKWLKELKPNRVEDLMAMVALYRPGPMAIIPEYIARKKDPSKIEYFDPKMEKFLKNSYGLLVYQDDCLYTAIELAGYNWTEVDKFRKAIGKKIPEEMAAQKEKFIDGCIKNGYTKKKAEEIFKLIEPFTSYGFNKAHAASYGMLAYRTAYMKANYPVEYMCALLTAESGDIEKISAGIEECRNLGIIVSSPDINTSHKAFEFEKNETSLGGLSIRVGLSAIKNVGDIAIDLIIKERDENGPFKSFNDFCLRVNSQKVNKKVIESLVKVGAFDQFGERNAILAAIDEIRNKCSKQNDNKNSGQSGLFDTSDNTTLIPQDIFPEVTPMPEKEKLAQEKMLLGIYVTENPTSKILDPFREASLPKINEILNKNGNETVKFAAVLHKFKVIHTKKNNAAMAFLTFDDGTGQIEGVIFPQAFETYKNIIEENRGLYIEGKISIRDDNKSVLVDSLSETLPKNIKKYDFIIDVPAGTTQAQLMELNQLLKNHQNGHRGLIILPNGKQITLSYGVNYNPSLQEKISQILTK</sequence>
<reference evidence="10 11" key="1">
    <citation type="journal article" date="2015" name="Nature">
        <title>rRNA introns, odd ribosomes, and small enigmatic genomes across a large radiation of phyla.</title>
        <authorList>
            <person name="Brown C.T."/>
            <person name="Hug L.A."/>
            <person name="Thomas B.C."/>
            <person name="Sharon I."/>
            <person name="Castelle C.J."/>
            <person name="Singh A."/>
            <person name="Wilkins M.J."/>
            <person name="Williams K.H."/>
            <person name="Banfield J.F."/>
        </authorList>
    </citation>
    <scope>NUCLEOTIDE SEQUENCE [LARGE SCALE GENOMIC DNA]</scope>
</reference>
<evidence type="ECO:0000256" key="1">
    <source>
        <dbReference type="ARBA" id="ARBA00004496"/>
    </source>
</evidence>
<dbReference type="InterPro" id="IPR041931">
    <property type="entry name" value="DNA_pol3_alpha_thumb_dom"/>
</dbReference>
<dbReference type="NCBIfam" id="NF004226">
    <property type="entry name" value="PRK05673.1"/>
    <property type="match status" value="1"/>
</dbReference>
<dbReference type="CDD" id="cd12113">
    <property type="entry name" value="PHP_PolIIIA_DnaE3"/>
    <property type="match status" value="1"/>
</dbReference>
<keyword evidence="7" id="KW-0239">DNA-directed DNA polymerase</keyword>
<dbReference type="Pfam" id="PF07733">
    <property type="entry name" value="DNA_pol3_alpha"/>
    <property type="match status" value="1"/>
</dbReference>
<evidence type="ECO:0000256" key="3">
    <source>
        <dbReference type="ARBA" id="ARBA00019114"/>
    </source>
</evidence>
<gene>
    <name evidence="10" type="ORF">US68_C0006G0083</name>
</gene>
<comment type="catalytic activity">
    <reaction evidence="8">
        <text>DNA(n) + a 2'-deoxyribonucleoside 5'-triphosphate = DNA(n+1) + diphosphate</text>
        <dbReference type="Rhea" id="RHEA:22508"/>
        <dbReference type="Rhea" id="RHEA-COMP:17339"/>
        <dbReference type="Rhea" id="RHEA-COMP:17340"/>
        <dbReference type="ChEBI" id="CHEBI:33019"/>
        <dbReference type="ChEBI" id="CHEBI:61560"/>
        <dbReference type="ChEBI" id="CHEBI:173112"/>
        <dbReference type="EC" id="2.7.7.7"/>
    </reaction>
</comment>
<dbReference type="InterPro" id="IPR029460">
    <property type="entry name" value="DNAPol_HHH"/>
</dbReference>
<accession>A0A0G0I4Y9</accession>
<comment type="subcellular location">
    <subcellularLocation>
        <location evidence="1">Cytoplasm</location>
    </subcellularLocation>
</comment>
<dbReference type="Proteomes" id="UP000034231">
    <property type="component" value="Unassembled WGS sequence"/>
</dbReference>
<dbReference type="InterPro" id="IPR016195">
    <property type="entry name" value="Pol/histidinol_Pase-like"/>
</dbReference>
<dbReference type="CDD" id="cd04485">
    <property type="entry name" value="DnaE_OBF"/>
    <property type="match status" value="1"/>
</dbReference>
<dbReference type="InterPro" id="IPR011708">
    <property type="entry name" value="DNA_pol3_alpha_NTPase_dom"/>
</dbReference>
<evidence type="ECO:0000256" key="2">
    <source>
        <dbReference type="ARBA" id="ARBA00012417"/>
    </source>
</evidence>
<comment type="caution">
    <text evidence="10">The sequence shown here is derived from an EMBL/GenBank/DDBJ whole genome shotgun (WGS) entry which is preliminary data.</text>
</comment>
<keyword evidence="5" id="KW-0548">Nucleotidyltransferase</keyword>
<dbReference type="InterPro" id="IPR004013">
    <property type="entry name" value="PHP_dom"/>
</dbReference>
<feature type="domain" description="Polymerase/histidinol phosphatase N-terminal" evidence="9">
    <location>
        <begin position="4"/>
        <end position="71"/>
    </location>
</feature>
<evidence type="ECO:0000313" key="11">
    <source>
        <dbReference type="Proteomes" id="UP000034231"/>
    </source>
</evidence>
<dbReference type="InterPro" id="IPR004805">
    <property type="entry name" value="DnaE2/DnaE/PolC"/>
</dbReference>
<dbReference type="Gene3D" id="1.10.10.1600">
    <property type="entry name" value="Bacterial DNA polymerase III alpha subunit, thumb domain"/>
    <property type="match status" value="1"/>
</dbReference>
<dbReference type="InterPro" id="IPR040982">
    <property type="entry name" value="DNA_pol3_finger"/>
</dbReference>
<dbReference type="Pfam" id="PF02811">
    <property type="entry name" value="PHP"/>
    <property type="match status" value="1"/>
</dbReference>
<proteinExistence type="predicted"/>
<dbReference type="Gene3D" id="1.10.150.870">
    <property type="match status" value="1"/>
</dbReference>
<dbReference type="GO" id="GO:0005737">
    <property type="term" value="C:cytoplasm"/>
    <property type="evidence" value="ECO:0007669"/>
    <property type="project" value="UniProtKB-SubCell"/>
</dbReference>
<dbReference type="InterPro" id="IPR003141">
    <property type="entry name" value="Pol/His_phosphatase_N"/>
</dbReference>
<dbReference type="SMART" id="SM00481">
    <property type="entry name" value="POLIIIAc"/>
    <property type="match status" value="1"/>
</dbReference>
<evidence type="ECO:0000313" key="10">
    <source>
        <dbReference type="EMBL" id="KKQ50403.1"/>
    </source>
</evidence>
<dbReference type="GO" id="GO:0006260">
    <property type="term" value="P:DNA replication"/>
    <property type="evidence" value="ECO:0007669"/>
    <property type="project" value="UniProtKB-KW"/>
</dbReference>
<dbReference type="Pfam" id="PF17657">
    <property type="entry name" value="DNA_pol3_finger"/>
    <property type="match status" value="1"/>
</dbReference>
<evidence type="ECO:0000256" key="7">
    <source>
        <dbReference type="ARBA" id="ARBA00022932"/>
    </source>
</evidence>
<dbReference type="GO" id="GO:0003887">
    <property type="term" value="F:DNA-directed DNA polymerase activity"/>
    <property type="evidence" value="ECO:0007669"/>
    <property type="project" value="UniProtKB-KW"/>
</dbReference>
<dbReference type="Pfam" id="PF14579">
    <property type="entry name" value="HHH_6"/>
    <property type="match status" value="1"/>
</dbReference>
<evidence type="ECO:0000256" key="5">
    <source>
        <dbReference type="ARBA" id="ARBA00022695"/>
    </source>
</evidence>
<dbReference type="GO" id="GO:0008408">
    <property type="term" value="F:3'-5' exonuclease activity"/>
    <property type="evidence" value="ECO:0007669"/>
    <property type="project" value="InterPro"/>
</dbReference>
<dbReference type="GO" id="GO:0003676">
    <property type="term" value="F:nucleic acid binding"/>
    <property type="evidence" value="ECO:0007669"/>
    <property type="project" value="InterPro"/>
</dbReference>
<evidence type="ECO:0000256" key="6">
    <source>
        <dbReference type="ARBA" id="ARBA00022705"/>
    </source>
</evidence>
<protein>
    <recommendedName>
        <fullName evidence="3">DNA polymerase III subunit alpha</fullName>
        <ecNumber evidence="2">2.7.7.7</ecNumber>
    </recommendedName>
</protein>
<keyword evidence="4" id="KW-0808">Transferase</keyword>
<dbReference type="NCBIfam" id="TIGR00594">
    <property type="entry name" value="polc"/>
    <property type="match status" value="1"/>
</dbReference>
<organism evidence="10 11">
    <name type="scientific">Candidatus Shapirobacteria bacterium GW2011_GWE1_38_10</name>
    <dbReference type="NCBI Taxonomy" id="1618488"/>
    <lineage>
        <taxon>Bacteria</taxon>
        <taxon>Candidatus Shapironibacteriota</taxon>
    </lineage>
</organism>
<dbReference type="PANTHER" id="PTHR32294:SF0">
    <property type="entry name" value="DNA POLYMERASE III SUBUNIT ALPHA"/>
    <property type="match status" value="1"/>
</dbReference>
<dbReference type="PATRIC" id="fig|1618488.3.peg.358"/>
<dbReference type="SUPFAM" id="SSF89550">
    <property type="entry name" value="PHP domain-like"/>
    <property type="match status" value="1"/>
</dbReference>
<dbReference type="AlphaFoldDB" id="A0A0G0I4Y9"/>
<name>A0A0G0I4Y9_9BACT</name>
<dbReference type="EMBL" id="LBTX01000006">
    <property type="protein sequence ID" value="KKQ50403.1"/>
    <property type="molecule type" value="Genomic_DNA"/>
</dbReference>
<dbReference type="InterPro" id="IPR004365">
    <property type="entry name" value="NA-bd_OB_tRNA"/>
</dbReference>
<keyword evidence="6" id="KW-0235">DNA replication</keyword>
<dbReference type="PANTHER" id="PTHR32294">
    <property type="entry name" value="DNA POLYMERASE III SUBUNIT ALPHA"/>
    <property type="match status" value="1"/>
</dbReference>
<dbReference type="Gene3D" id="3.20.20.140">
    <property type="entry name" value="Metal-dependent hydrolases"/>
    <property type="match status" value="1"/>
</dbReference>
<evidence type="ECO:0000256" key="4">
    <source>
        <dbReference type="ARBA" id="ARBA00022679"/>
    </source>
</evidence>